<dbReference type="PROSITE" id="PS50092">
    <property type="entry name" value="TSP1"/>
    <property type="match status" value="1"/>
</dbReference>
<dbReference type="InterPro" id="IPR052065">
    <property type="entry name" value="Compl_asym_regulator"/>
</dbReference>
<accession>A0A7J7J644</accession>
<dbReference type="SMART" id="SM00209">
    <property type="entry name" value="TSP1"/>
    <property type="match status" value="1"/>
</dbReference>
<keyword evidence="2" id="KW-1015">Disulfide bond</keyword>
<dbReference type="PANTHER" id="PTHR22906:SF46">
    <property type="entry name" value="HEMICENTIN-1-LIKE"/>
    <property type="match status" value="1"/>
</dbReference>
<evidence type="ECO:0000313" key="3">
    <source>
        <dbReference type="EMBL" id="KAF6021495.1"/>
    </source>
</evidence>
<evidence type="ECO:0000256" key="1">
    <source>
        <dbReference type="ARBA" id="ARBA00022737"/>
    </source>
</evidence>
<dbReference type="InterPro" id="IPR036383">
    <property type="entry name" value="TSP1_rpt_sf"/>
</dbReference>
<organism evidence="3 4">
    <name type="scientific">Bugula neritina</name>
    <name type="common">Brown bryozoan</name>
    <name type="synonym">Sertularia neritina</name>
    <dbReference type="NCBI Taxonomy" id="10212"/>
    <lineage>
        <taxon>Eukaryota</taxon>
        <taxon>Metazoa</taxon>
        <taxon>Spiralia</taxon>
        <taxon>Lophotrochozoa</taxon>
        <taxon>Bryozoa</taxon>
        <taxon>Gymnolaemata</taxon>
        <taxon>Cheilostomatida</taxon>
        <taxon>Flustrina</taxon>
        <taxon>Buguloidea</taxon>
        <taxon>Bugulidae</taxon>
        <taxon>Bugula</taxon>
    </lineage>
</organism>
<dbReference type="Pfam" id="PF00090">
    <property type="entry name" value="TSP_1"/>
    <property type="match status" value="1"/>
</dbReference>
<gene>
    <name evidence="3" type="ORF">EB796_020197</name>
</gene>
<keyword evidence="1" id="KW-0677">Repeat</keyword>
<protein>
    <submittedName>
        <fullName evidence="3">BAI3</fullName>
    </submittedName>
</protein>
<dbReference type="InterPro" id="IPR000884">
    <property type="entry name" value="TSP1_rpt"/>
</dbReference>
<sequence length="127" mass="14276">MVTIILVDFITSESTWGLWKAWSTCSKSCGDGTQSRERHVTPGWTRDRKLKERGCAGPATEVRACNLGCCPVDGQWSYWSHWMSFGGLKSTSRREKELVVDPSHHAMGKYCSGKPEEIRDYGKSSND</sequence>
<dbReference type="PANTHER" id="PTHR22906">
    <property type="entry name" value="PROPERDIN"/>
    <property type="match status" value="1"/>
</dbReference>
<evidence type="ECO:0000256" key="2">
    <source>
        <dbReference type="ARBA" id="ARBA00023157"/>
    </source>
</evidence>
<dbReference type="AlphaFoldDB" id="A0A7J7J644"/>
<evidence type="ECO:0000313" key="4">
    <source>
        <dbReference type="Proteomes" id="UP000593567"/>
    </source>
</evidence>
<keyword evidence="4" id="KW-1185">Reference proteome</keyword>
<name>A0A7J7J644_BUGNE</name>
<reference evidence="3" key="1">
    <citation type="submission" date="2020-06" db="EMBL/GenBank/DDBJ databases">
        <title>Draft genome of Bugula neritina, a colonial animal packing powerful symbionts and potential medicines.</title>
        <authorList>
            <person name="Rayko M."/>
        </authorList>
    </citation>
    <scope>NUCLEOTIDE SEQUENCE [LARGE SCALE GENOMIC DNA]</scope>
    <source>
        <strain evidence="3">Kwan_BN1</strain>
    </source>
</reference>
<dbReference type="OrthoDB" id="446173at2759"/>
<dbReference type="Proteomes" id="UP000593567">
    <property type="component" value="Unassembled WGS sequence"/>
</dbReference>
<dbReference type="Gene3D" id="2.20.100.10">
    <property type="entry name" value="Thrombospondin type-1 (TSP1) repeat"/>
    <property type="match status" value="1"/>
</dbReference>
<comment type="caution">
    <text evidence="3">The sequence shown here is derived from an EMBL/GenBank/DDBJ whole genome shotgun (WGS) entry which is preliminary data.</text>
</comment>
<dbReference type="EMBL" id="VXIV02003021">
    <property type="protein sequence ID" value="KAF6021495.1"/>
    <property type="molecule type" value="Genomic_DNA"/>
</dbReference>
<proteinExistence type="predicted"/>
<dbReference type="SUPFAM" id="SSF82895">
    <property type="entry name" value="TSP-1 type 1 repeat"/>
    <property type="match status" value="1"/>
</dbReference>